<dbReference type="InterPro" id="IPR025139">
    <property type="entry name" value="DUF4062"/>
</dbReference>
<evidence type="ECO:0000259" key="1">
    <source>
        <dbReference type="Pfam" id="PF13271"/>
    </source>
</evidence>
<reference evidence="2" key="1">
    <citation type="journal article" date="2020" name="mSystems">
        <title>Genome- and Community-Level Interaction Insights into Carbon Utilization and Element Cycling Functions of Hydrothermarchaeota in Hydrothermal Sediment.</title>
        <authorList>
            <person name="Zhou Z."/>
            <person name="Liu Y."/>
            <person name="Xu W."/>
            <person name="Pan J."/>
            <person name="Luo Z.H."/>
            <person name="Li M."/>
        </authorList>
    </citation>
    <scope>NUCLEOTIDE SEQUENCE [LARGE SCALE GENOMIC DNA]</scope>
    <source>
        <strain evidence="2">HyVt-389</strain>
    </source>
</reference>
<protein>
    <submittedName>
        <fullName evidence="2">DUF4062 domain-containing protein</fullName>
    </submittedName>
</protein>
<dbReference type="AlphaFoldDB" id="A0A7C1ZQU7"/>
<organism evidence="2">
    <name type="scientific">Desulfofervidus auxilii</name>
    <dbReference type="NCBI Taxonomy" id="1621989"/>
    <lineage>
        <taxon>Bacteria</taxon>
        <taxon>Pseudomonadati</taxon>
        <taxon>Thermodesulfobacteriota</taxon>
        <taxon>Candidatus Desulfofervidia</taxon>
        <taxon>Candidatus Desulfofervidales</taxon>
        <taxon>Candidatus Desulfofervidaceae</taxon>
        <taxon>Candidatus Desulfofervidus</taxon>
    </lineage>
</organism>
<sequence>MNKLRVFISSTMKDLQEERMALAKAINENRFGEAVYAEAFVARTESPREICLEEVRKSHIYIGIFKSRYGYIPKNNPQGLSVVALEYNEARNVQIPIFIFICKNVSYREPRLEEFLKGITDFDKGHWVKEYSTINELVRFTLEAINSELIREYVKAIDAKRKEQIMNIYNLPYFERVMKKLKND</sequence>
<dbReference type="EMBL" id="DRIH01000084">
    <property type="protein sequence ID" value="HEC67691.1"/>
    <property type="molecule type" value="Genomic_DNA"/>
</dbReference>
<accession>A0A7C1ZQU7</accession>
<gene>
    <name evidence="2" type="ORF">ENI35_02600</name>
</gene>
<name>A0A7C1ZQU7_DESA2</name>
<proteinExistence type="predicted"/>
<dbReference type="Proteomes" id="UP000885738">
    <property type="component" value="Unassembled WGS sequence"/>
</dbReference>
<dbReference type="Pfam" id="PF13271">
    <property type="entry name" value="DUF4062"/>
    <property type="match status" value="1"/>
</dbReference>
<evidence type="ECO:0000313" key="2">
    <source>
        <dbReference type="EMBL" id="HEC67691.1"/>
    </source>
</evidence>
<feature type="domain" description="DUF4062" evidence="1">
    <location>
        <begin position="5"/>
        <end position="90"/>
    </location>
</feature>
<comment type="caution">
    <text evidence="2">The sequence shown here is derived from an EMBL/GenBank/DDBJ whole genome shotgun (WGS) entry which is preliminary data.</text>
</comment>